<dbReference type="Proteomes" id="UP000241440">
    <property type="component" value="Unassembled WGS sequence"/>
</dbReference>
<dbReference type="Proteomes" id="UP000238730">
    <property type="component" value="Unassembled WGS sequence"/>
</dbReference>
<dbReference type="EMBL" id="MSCJ01000001">
    <property type="protein sequence ID" value="PQJ67787.1"/>
    <property type="molecule type" value="Genomic_DNA"/>
</dbReference>
<accession>A0A0D8QCM2</accession>
<dbReference type="InterPro" id="IPR003489">
    <property type="entry name" value="RHF/RaiA"/>
</dbReference>
<evidence type="ECO:0000256" key="4">
    <source>
        <dbReference type="SAM" id="MobiDB-lite"/>
    </source>
</evidence>
<dbReference type="Gene3D" id="3.30.160.100">
    <property type="entry name" value="Ribosome hibernation promotion factor-like"/>
    <property type="match status" value="1"/>
</dbReference>
<evidence type="ECO:0000313" key="9">
    <source>
        <dbReference type="Proteomes" id="UP000240989"/>
    </source>
</evidence>
<evidence type="ECO:0000256" key="3">
    <source>
        <dbReference type="ARBA" id="ARBA00038431"/>
    </source>
</evidence>
<dbReference type="PANTHER" id="PTHR33231">
    <property type="entry name" value="30S RIBOSOMAL PROTEIN"/>
    <property type="match status" value="1"/>
</dbReference>
<keyword evidence="9" id="KW-1185">Reference proteome</keyword>
<evidence type="ECO:0000313" key="7">
    <source>
        <dbReference type="EMBL" id="PSX06667.1"/>
    </source>
</evidence>
<evidence type="ECO:0000256" key="1">
    <source>
        <dbReference type="ARBA" id="ARBA00022845"/>
    </source>
</evidence>
<feature type="compositionally biased region" description="Acidic residues" evidence="4">
    <location>
        <begin position="107"/>
        <end position="122"/>
    </location>
</feature>
<name>A0A0D8QCM2_PHOAN</name>
<dbReference type="GO" id="GO:0022627">
    <property type="term" value="C:cytosolic small ribosomal subunit"/>
    <property type="evidence" value="ECO:0007669"/>
    <property type="project" value="TreeGrafter"/>
</dbReference>
<organism evidence="5 8">
    <name type="scientific">Photobacterium angustum</name>
    <dbReference type="NCBI Taxonomy" id="661"/>
    <lineage>
        <taxon>Bacteria</taxon>
        <taxon>Pseudomonadati</taxon>
        <taxon>Pseudomonadota</taxon>
        <taxon>Gammaproteobacteria</taxon>
        <taxon>Vibrionales</taxon>
        <taxon>Vibrionaceae</taxon>
        <taxon>Photobacterium</taxon>
    </lineage>
</organism>
<comment type="similarity">
    <text evidence="3">Belongs to the HPF/YfiA ribosome-associated protein family. YfiA subfamily.</text>
</comment>
<keyword evidence="1" id="KW-0810">Translation regulation</keyword>
<dbReference type="EMBL" id="PYOU01000034">
    <property type="protein sequence ID" value="PSX01144.1"/>
    <property type="molecule type" value="Genomic_DNA"/>
</dbReference>
<evidence type="ECO:0000256" key="2">
    <source>
        <dbReference type="ARBA" id="ARBA00023016"/>
    </source>
</evidence>
<evidence type="ECO:0000313" key="6">
    <source>
        <dbReference type="EMBL" id="PSX01144.1"/>
    </source>
</evidence>
<dbReference type="NCBIfam" id="TIGR00741">
    <property type="entry name" value="yfiA"/>
    <property type="match status" value="1"/>
</dbReference>
<reference evidence="5 8" key="1">
    <citation type="submission" date="2016-12" db="EMBL/GenBank/DDBJ databases">
        <title>Diversity of luminous bacteria.</title>
        <authorList>
            <person name="Yoshizawa S."/>
            <person name="Kogure K."/>
        </authorList>
    </citation>
    <scope>NUCLEOTIDE SEQUENCE [LARGE SCALE GENOMIC DNA]</scope>
    <source>
        <strain evidence="5 8">LC1-200</strain>
    </source>
</reference>
<evidence type="ECO:0000313" key="10">
    <source>
        <dbReference type="Proteomes" id="UP000241440"/>
    </source>
</evidence>
<gene>
    <name evidence="6" type="primary">raiA</name>
    <name evidence="5" type="ORF">BTO08_10475</name>
    <name evidence="6" type="ORF">C0W27_22375</name>
    <name evidence="7" type="ORF">C0W41_14675</name>
</gene>
<keyword evidence="2" id="KW-0346">Stress response</keyword>
<dbReference type="GeneID" id="61230607"/>
<protein>
    <submittedName>
        <fullName evidence="5">Ribosomal subunit interface protein</fullName>
    </submittedName>
    <submittedName>
        <fullName evidence="6">Ribosome-associated translation inhibitor RaiA</fullName>
    </submittedName>
</protein>
<proteinExistence type="inferred from homology"/>
<dbReference type="AlphaFoldDB" id="A0A0D8QCM2"/>
<dbReference type="InterPro" id="IPR050574">
    <property type="entry name" value="HPF/YfiA_ribosome-assoc"/>
</dbReference>
<feature type="region of interest" description="Disordered" evidence="4">
    <location>
        <begin position="86"/>
        <end position="122"/>
    </location>
</feature>
<dbReference type="GO" id="GO:0043024">
    <property type="term" value="F:ribosomal small subunit binding"/>
    <property type="evidence" value="ECO:0007669"/>
    <property type="project" value="TreeGrafter"/>
</dbReference>
<dbReference type="RefSeq" id="WP_005371540.1">
    <property type="nucleotide sequence ID" value="NZ_JAKJTG010000050.1"/>
</dbReference>
<dbReference type="SUPFAM" id="SSF69754">
    <property type="entry name" value="Ribosome binding protein Y (YfiA homologue)"/>
    <property type="match status" value="1"/>
</dbReference>
<sequence>MTLEITGKNIDITPAIRERFEFKFNKLEKLQVPLIKKHVVISKEPSKQFKVEAAVNIAGGQLVASAEHDDLFGAITELYQKLDRQLKKQAHKPNARRASHSEKPEVAEDEVELDEVELDDAY</sequence>
<feature type="compositionally biased region" description="Basic residues" evidence="4">
    <location>
        <begin position="87"/>
        <end position="98"/>
    </location>
</feature>
<dbReference type="EMBL" id="PYOY01000007">
    <property type="protein sequence ID" value="PSX06667.1"/>
    <property type="molecule type" value="Genomic_DNA"/>
</dbReference>
<dbReference type="Pfam" id="PF02482">
    <property type="entry name" value="Ribosomal_S30AE"/>
    <property type="match status" value="1"/>
</dbReference>
<evidence type="ECO:0000313" key="5">
    <source>
        <dbReference type="EMBL" id="PQJ67787.1"/>
    </source>
</evidence>
<dbReference type="OrthoDB" id="9795980at2"/>
<dbReference type="GO" id="GO:0045900">
    <property type="term" value="P:negative regulation of translational elongation"/>
    <property type="evidence" value="ECO:0007669"/>
    <property type="project" value="TreeGrafter"/>
</dbReference>
<dbReference type="CDD" id="cd00552">
    <property type="entry name" value="RaiA"/>
    <property type="match status" value="1"/>
</dbReference>
<dbReference type="Proteomes" id="UP000240989">
    <property type="component" value="Unassembled WGS sequence"/>
</dbReference>
<comment type="caution">
    <text evidence="5">The sequence shown here is derived from an EMBL/GenBank/DDBJ whole genome shotgun (WGS) entry which is preliminary data.</text>
</comment>
<reference evidence="9 10" key="2">
    <citation type="submission" date="2018-01" db="EMBL/GenBank/DDBJ databases">
        <title>Whole genome sequencing of Histamine producing bacteria.</title>
        <authorList>
            <person name="Butler K."/>
        </authorList>
    </citation>
    <scope>NUCLEOTIDE SEQUENCE [LARGE SCALE GENOMIC DNA]</scope>
    <source>
        <strain evidence="7 10">A2-1</strain>
        <strain evidence="6 9">A6-1</strain>
    </source>
</reference>
<evidence type="ECO:0000313" key="8">
    <source>
        <dbReference type="Proteomes" id="UP000238730"/>
    </source>
</evidence>
<dbReference type="PANTHER" id="PTHR33231:SF3">
    <property type="entry name" value="RIBOSOME-ASSOCIATED INHIBITOR A"/>
    <property type="match status" value="1"/>
</dbReference>
<dbReference type="InterPro" id="IPR036567">
    <property type="entry name" value="RHF-like"/>
</dbReference>